<protein>
    <submittedName>
        <fullName evidence="2">Outer membrane lipid asymmetry maintenance protein MlaD</fullName>
    </submittedName>
</protein>
<dbReference type="EMBL" id="JBHRSD010000017">
    <property type="protein sequence ID" value="MFC3033015.1"/>
    <property type="molecule type" value="Genomic_DNA"/>
</dbReference>
<proteinExistence type="predicted"/>
<reference evidence="3" key="1">
    <citation type="journal article" date="2019" name="Int. J. Syst. Evol. Microbiol.">
        <title>The Global Catalogue of Microorganisms (GCM) 10K type strain sequencing project: providing services to taxonomists for standard genome sequencing and annotation.</title>
        <authorList>
            <consortium name="The Broad Institute Genomics Platform"/>
            <consortium name="The Broad Institute Genome Sequencing Center for Infectious Disease"/>
            <person name="Wu L."/>
            <person name="Ma J."/>
        </authorList>
    </citation>
    <scope>NUCLEOTIDE SEQUENCE [LARGE SCALE GENOMIC DNA]</scope>
    <source>
        <strain evidence="3">KCTC 42730</strain>
    </source>
</reference>
<dbReference type="InterPro" id="IPR052336">
    <property type="entry name" value="MlaD_Phospholipid_Transporter"/>
</dbReference>
<gene>
    <name evidence="2" type="primary">mlaD</name>
    <name evidence="2" type="ORF">ACFOEE_10820</name>
</gene>
<comment type="caution">
    <text evidence="2">The sequence shown here is derived from an EMBL/GenBank/DDBJ whole genome shotgun (WGS) entry which is preliminary data.</text>
</comment>
<accession>A0ABV7CK37</accession>
<evidence type="ECO:0000313" key="3">
    <source>
        <dbReference type="Proteomes" id="UP001595453"/>
    </source>
</evidence>
<evidence type="ECO:0000259" key="1">
    <source>
        <dbReference type="Pfam" id="PF02470"/>
    </source>
</evidence>
<keyword evidence="3" id="KW-1185">Reference proteome</keyword>
<dbReference type="InterPro" id="IPR003399">
    <property type="entry name" value="Mce/MlaD"/>
</dbReference>
<dbReference type="PANTHER" id="PTHR33371">
    <property type="entry name" value="INTERMEMBRANE PHOSPHOLIPID TRANSPORT SYSTEM BINDING PROTEIN MLAD-RELATED"/>
    <property type="match status" value="1"/>
</dbReference>
<dbReference type="Proteomes" id="UP001595453">
    <property type="component" value="Unassembled WGS sequence"/>
</dbReference>
<dbReference type="NCBIfam" id="TIGR04430">
    <property type="entry name" value="OM_asym_MlaD"/>
    <property type="match status" value="1"/>
</dbReference>
<sequence>MNTRKIEILVGVFVALGIAAFTMLALKVANAGLSGSGEIFHIEAKFDNIGSLKTRAPIKVGGVVIGRVEGIFVHPREFVPVVQMSIDKQYECKFADTTSVSILTSGILGEQYLGISPVIASHHAEQTCLGNTVSKTDDGLDELFGVESKALKEGDMFRDTKSALVLEELIGQFLFNQGGE</sequence>
<dbReference type="InterPro" id="IPR030970">
    <property type="entry name" value="ABC_MlaD"/>
</dbReference>
<dbReference type="PANTHER" id="PTHR33371:SF4">
    <property type="entry name" value="INTERMEMBRANE PHOSPHOLIPID TRANSPORT SYSTEM BINDING PROTEIN MLAD"/>
    <property type="match status" value="1"/>
</dbReference>
<organism evidence="2 3">
    <name type="scientific">Pseudoalteromonas fenneropenaei</name>
    <dbReference type="NCBI Taxonomy" id="1737459"/>
    <lineage>
        <taxon>Bacteria</taxon>
        <taxon>Pseudomonadati</taxon>
        <taxon>Pseudomonadota</taxon>
        <taxon>Gammaproteobacteria</taxon>
        <taxon>Alteromonadales</taxon>
        <taxon>Pseudoalteromonadaceae</taxon>
        <taxon>Pseudoalteromonas</taxon>
    </lineage>
</organism>
<dbReference type="RefSeq" id="WP_377124073.1">
    <property type="nucleotide sequence ID" value="NZ_JBHRSD010000017.1"/>
</dbReference>
<feature type="domain" description="Mce/MlaD" evidence="1">
    <location>
        <begin position="41"/>
        <end position="117"/>
    </location>
</feature>
<dbReference type="Pfam" id="PF02470">
    <property type="entry name" value="MlaD"/>
    <property type="match status" value="1"/>
</dbReference>
<evidence type="ECO:0000313" key="2">
    <source>
        <dbReference type="EMBL" id="MFC3033015.1"/>
    </source>
</evidence>
<name>A0ABV7CK37_9GAMM</name>